<feature type="compositionally biased region" description="Low complexity" evidence="1">
    <location>
        <begin position="113"/>
        <end position="125"/>
    </location>
</feature>
<organism evidence="2 3">
    <name type="scientific">Nesterenkonia cremea</name>
    <dbReference type="NCBI Taxonomy" id="1882340"/>
    <lineage>
        <taxon>Bacteria</taxon>
        <taxon>Bacillati</taxon>
        <taxon>Actinomycetota</taxon>
        <taxon>Actinomycetes</taxon>
        <taxon>Micrococcales</taxon>
        <taxon>Micrococcaceae</taxon>
        <taxon>Nesterenkonia</taxon>
    </lineage>
</organism>
<keyword evidence="3" id="KW-1185">Reference proteome</keyword>
<proteinExistence type="predicted"/>
<accession>A0A917EL28</accession>
<evidence type="ECO:0008006" key="4">
    <source>
        <dbReference type="Google" id="ProtNLM"/>
    </source>
</evidence>
<comment type="caution">
    <text evidence="2">The sequence shown here is derived from an EMBL/GenBank/DDBJ whole genome shotgun (WGS) entry which is preliminary data.</text>
</comment>
<dbReference type="AlphaFoldDB" id="A0A917EL28"/>
<protein>
    <recommendedName>
        <fullName evidence="4">Transcriptional regulator, AbiEi antitoxin, Type IV TA system</fullName>
    </recommendedName>
</protein>
<reference evidence="2" key="2">
    <citation type="submission" date="2020-09" db="EMBL/GenBank/DDBJ databases">
        <authorList>
            <person name="Sun Q."/>
            <person name="Zhou Y."/>
        </authorList>
    </citation>
    <scope>NUCLEOTIDE SEQUENCE</scope>
    <source>
        <strain evidence="2">CGMCC 1.15388</strain>
    </source>
</reference>
<evidence type="ECO:0000313" key="2">
    <source>
        <dbReference type="EMBL" id="GGE58988.1"/>
    </source>
</evidence>
<sequence length="355" mass="39942">MRRRSTTWLSAAVARGELLRLRRGIFVDAAAWQAAPPWIRHRAEVAAAGLAVPHALLCRESALAVHGLPLLEVPREVQLRATSPSRAGLSRGRPLGPAHPSQLSTANAPHQLPTPTLTRPTRRLLPPVPRPLTAAEARQEYRSIRRTRQHLPVPGITVGGRPAVVGVEPLSFVLTDTVPRLSRAGAVVVLDAALAQRQTHRLSPQDELAQEEWLWSLPAQQAWRWAADFADGRSESPGESWSRLQIHELGFEEPHLQVEFQLPQEIARVDFDWKGVFGEFDGRVKYDDAGALSGLSDQQVYWNEKRREEQIEMVTGKRSVRWGWEDLRNPWMLEKKLLNRGVPRRSHRVSPENSL</sequence>
<dbReference type="EMBL" id="BMIS01000001">
    <property type="protein sequence ID" value="GGE58988.1"/>
    <property type="molecule type" value="Genomic_DNA"/>
</dbReference>
<feature type="region of interest" description="Disordered" evidence="1">
    <location>
        <begin position="83"/>
        <end position="128"/>
    </location>
</feature>
<evidence type="ECO:0000256" key="1">
    <source>
        <dbReference type="SAM" id="MobiDB-lite"/>
    </source>
</evidence>
<gene>
    <name evidence="2" type="ORF">GCM10011401_02120</name>
</gene>
<dbReference type="Proteomes" id="UP000633136">
    <property type="component" value="Unassembled WGS sequence"/>
</dbReference>
<name>A0A917EL28_9MICC</name>
<evidence type="ECO:0000313" key="3">
    <source>
        <dbReference type="Proteomes" id="UP000633136"/>
    </source>
</evidence>
<reference evidence="2" key="1">
    <citation type="journal article" date="2014" name="Int. J. Syst. Evol. Microbiol.">
        <title>Complete genome sequence of Corynebacterium casei LMG S-19264T (=DSM 44701T), isolated from a smear-ripened cheese.</title>
        <authorList>
            <consortium name="US DOE Joint Genome Institute (JGI-PGF)"/>
            <person name="Walter F."/>
            <person name="Albersmeier A."/>
            <person name="Kalinowski J."/>
            <person name="Ruckert C."/>
        </authorList>
    </citation>
    <scope>NUCLEOTIDE SEQUENCE</scope>
    <source>
        <strain evidence="2">CGMCC 1.15388</strain>
    </source>
</reference>